<organism evidence="5 6">
    <name type="scientific">Rummeliibacillus stabekisii</name>
    <dbReference type="NCBI Taxonomy" id="241244"/>
    <lineage>
        <taxon>Bacteria</taxon>
        <taxon>Bacillati</taxon>
        <taxon>Bacillota</taxon>
        <taxon>Bacilli</taxon>
        <taxon>Bacillales</taxon>
        <taxon>Caryophanaceae</taxon>
        <taxon>Rummeliibacillus</taxon>
    </lineage>
</organism>
<protein>
    <submittedName>
        <fullName evidence="5">Cytochrome C assembly protein</fullName>
    </submittedName>
</protein>
<dbReference type="STRING" id="241244.ATY39_08640"/>
<dbReference type="Proteomes" id="UP000076021">
    <property type="component" value="Chromosome"/>
</dbReference>
<dbReference type="GO" id="GO:0005886">
    <property type="term" value="C:plasma membrane"/>
    <property type="evidence" value="ECO:0007669"/>
    <property type="project" value="TreeGrafter"/>
</dbReference>
<dbReference type="Pfam" id="PF01578">
    <property type="entry name" value="Cytochrom_C_asm"/>
    <property type="match status" value="1"/>
</dbReference>
<evidence type="ECO:0000313" key="5">
    <source>
        <dbReference type="EMBL" id="AMW99519.1"/>
    </source>
</evidence>
<evidence type="ECO:0000256" key="4">
    <source>
        <dbReference type="ARBA" id="ARBA00023136"/>
    </source>
</evidence>
<name>A0A143HDL6_9BACL</name>
<evidence type="ECO:0000256" key="3">
    <source>
        <dbReference type="ARBA" id="ARBA00022989"/>
    </source>
</evidence>
<comment type="subcellular location">
    <subcellularLocation>
        <location evidence="1">Membrane</location>
        <topology evidence="1">Multi-pass membrane protein</topology>
    </subcellularLocation>
</comment>
<dbReference type="KEGG" id="rst:ATY39_08640"/>
<dbReference type="AlphaFoldDB" id="A0A143HDL6"/>
<dbReference type="GO" id="GO:0020037">
    <property type="term" value="F:heme binding"/>
    <property type="evidence" value="ECO:0007669"/>
    <property type="project" value="InterPro"/>
</dbReference>
<evidence type="ECO:0000256" key="2">
    <source>
        <dbReference type="ARBA" id="ARBA00022692"/>
    </source>
</evidence>
<proteinExistence type="predicted"/>
<dbReference type="OrthoDB" id="2417400at2"/>
<dbReference type="InterPro" id="IPR045062">
    <property type="entry name" value="Cyt_c_biogenesis_CcsA/CcmC"/>
</dbReference>
<dbReference type="InterPro" id="IPR002541">
    <property type="entry name" value="Cyt_c_assembly"/>
</dbReference>
<evidence type="ECO:0000313" key="6">
    <source>
        <dbReference type="Proteomes" id="UP000076021"/>
    </source>
</evidence>
<dbReference type="PANTHER" id="PTHR30071">
    <property type="entry name" value="HEME EXPORTER PROTEIN C"/>
    <property type="match status" value="1"/>
</dbReference>
<reference evidence="6" key="2">
    <citation type="submission" date="2016-03" db="EMBL/GenBank/DDBJ databases">
        <authorList>
            <person name="Ploux O."/>
        </authorList>
    </citation>
    <scope>NUCLEOTIDE SEQUENCE [LARGE SCALE GENOMIC DNA]</scope>
    <source>
        <strain evidence="6">PP9</strain>
    </source>
</reference>
<keyword evidence="4" id="KW-0472">Membrane</keyword>
<dbReference type="PANTHER" id="PTHR30071:SF15">
    <property type="entry name" value="PROTEIN HEMX"/>
    <property type="match status" value="1"/>
</dbReference>
<accession>A0A143HDL6</accession>
<sequence>MADLTMTRLHEAMVVLYAISLVFYFIDYLNKDPKAHRIAFWLISVVWVLQSAFLGLYIIQTHRFPILSLFEGIYFYAWLLITISIFLHCLYRVDLPVFFLNVIGFIFMTIHTFAPNQLALSPVGKSLISELLFFHVTFAILSYVAFSLSFVFSTLYLILYNVLKKKKWTKQWTRLPSLDQAQKGMTWAILVGIPILLISLILGLQWGYSSLEHFTVLDTKIIGSFLSLLIYCFILYGYRKGKLHTTMYAWTNVYAFLVIIVNFFLGSRLSSFHFWY</sequence>
<keyword evidence="3" id="KW-1133">Transmembrane helix</keyword>
<reference evidence="5 6" key="1">
    <citation type="journal article" date="2016" name="Genome Announc.">
        <title>Whole-Genome Sequence of Rummeliibacillus stabekisii Strain PP9 Isolated from Antarctic Soil.</title>
        <authorList>
            <person name="da Mota F.F."/>
            <person name="Vollu R.E."/>
            <person name="Jurelevicius D."/>
            <person name="Seldin L."/>
        </authorList>
    </citation>
    <scope>NUCLEOTIDE SEQUENCE [LARGE SCALE GENOMIC DNA]</scope>
    <source>
        <strain evidence="5 6">PP9</strain>
    </source>
</reference>
<dbReference type="RefSeq" id="WP_066788609.1">
    <property type="nucleotide sequence ID" value="NZ_BJVD01000003.1"/>
</dbReference>
<evidence type="ECO:0000256" key="1">
    <source>
        <dbReference type="ARBA" id="ARBA00004141"/>
    </source>
</evidence>
<dbReference type="EMBL" id="CP014806">
    <property type="protein sequence ID" value="AMW99519.1"/>
    <property type="molecule type" value="Genomic_DNA"/>
</dbReference>
<dbReference type="GO" id="GO:0017004">
    <property type="term" value="P:cytochrome complex assembly"/>
    <property type="evidence" value="ECO:0007669"/>
    <property type="project" value="InterPro"/>
</dbReference>
<keyword evidence="6" id="KW-1185">Reference proteome</keyword>
<keyword evidence="2" id="KW-0812">Transmembrane</keyword>
<gene>
    <name evidence="5" type="ORF">ATY39_08640</name>
</gene>